<comment type="caution">
    <text evidence="1">The sequence shown here is derived from an EMBL/GenBank/DDBJ whole genome shotgun (WGS) entry which is preliminary data.</text>
</comment>
<sequence>MSASTERMAVFEPYGVPSPSIAVVCRAIDDTAEAALRRDNTRLRREAANQRACAEAERAESARLRGECQRLAAELATAKALAMAGGSR</sequence>
<evidence type="ECO:0000313" key="1">
    <source>
        <dbReference type="EMBL" id="OBK22518.1"/>
    </source>
</evidence>
<proteinExistence type="predicted"/>
<gene>
    <name evidence="1" type="ORF">A5635_21620</name>
</gene>
<reference evidence="1 2" key="1">
    <citation type="submission" date="2016-06" db="EMBL/GenBank/DDBJ databases">
        <authorList>
            <person name="Kjaerup R.B."/>
            <person name="Dalgaard T.S."/>
            <person name="Juul-Madsen H.R."/>
        </authorList>
    </citation>
    <scope>NUCLEOTIDE SEQUENCE [LARGE SCALE GENOMIC DNA]</scope>
    <source>
        <strain evidence="1 2">1245335.1</strain>
    </source>
</reference>
<dbReference type="Proteomes" id="UP000093819">
    <property type="component" value="Unassembled WGS sequence"/>
</dbReference>
<dbReference type="EMBL" id="LZLR01000093">
    <property type="protein sequence ID" value="OBK22518.1"/>
    <property type="molecule type" value="Genomic_DNA"/>
</dbReference>
<accession>A0A1A3NK52</accession>
<name>A0A1A3NK52_MYCAS</name>
<organism evidence="1 2">
    <name type="scientific">Mycobacterium asiaticum</name>
    <dbReference type="NCBI Taxonomy" id="1790"/>
    <lineage>
        <taxon>Bacteria</taxon>
        <taxon>Bacillati</taxon>
        <taxon>Actinomycetota</taxon>
        <taxon>Actinomycetes</taxon>
        <taxon>Mycobacteriales</taxon>
        <taxon>Mycobacteriaceae</taxon>
        <taxon>Mycobacterium</taxon>
    </lineage>
</organism>
<protein>
    <submittedName>
        <fullName evidence="1">Uncharacterized protein</fullName>
    </submittedName>
</protein>
<dbReference type="RefSeq" id="WP_065035518.1">
    <property type="nucleotide sequence ID" value="NZ_LZLR01000093.1"/>
</dbReference>
<evidence type="ECO:0000313" key="2">
    <source>
        <dbReference type="Proteomes" id="UP000093819"/>
    </source>
</evidence>
<dbReference type="AlphaFoldDB" id="A0A1A3NK52"/>